<organism evidence="7 8">
    <name type="scientific">Campylobacter mucosalis CCUG 21559</name>
    <dbReference type="NCBI Taxonomy" id="1032067"/>
    <lineage>
        <taxon>Bacteria</taxon>
        <taxon>Pseudomonadati</taxon>
        <taxon>Campylobacterota</taxon>
        <taxon>Epsilonproteobacteria</taxon>
        <taxon>Campylobacterales</taxon>
        <taxon>Campylobacteraceae</taxon>
        <taxon>Campylobacter</taxon>
    </lineage>
</organism>
<dbReference type="CDD" id="cd01335">
    <property type="entry name" value="Radical_SAM"/>
    <property type="match status" value="1"/>
</dbReference>
<dbReference type="GO" id="GO:0046872">
    <property type="term" value="F:metal ion binding"/>
    <property type="evidence" value="ECO:0007669"/>
    <property type="project" value="UniProtKB-KW"/>
</dbReference>
<evidence type="ECO:0000256" key="3">
    <source>
        <dbReference type="ARBA" id="ARBA00022723"/>
    </source>
</evidence>
<keyword evidence="5" id="KW-0411">Iron-sulfur</keyword>
<dbReference type="InterPro" id="IPR050377">
    <property type="entry name" value="Radical_SAM_PqqE_MftC-like"/>
</dbReference>
<keyword evidence="3" id="KW-0479">Metal-binding</keyword>
<dbReference type="SFLD" id="SFLDG01067">
    <property type="entry name" value="SPASM/twitch_domain_containing"/>
    <property type="match status" value="1"/>
</dbReference>
<dbReference type="AlphaFoldDB" id="A0A6G5QE47"/>
<dbReference type="NCBIfam" id="TIGR02495">
    <property type="entry name" value="NrdG2"/>
    <property type="match status" value="1"/>
</dbReference>
<name>A0A6G5QE47_9BACT</name>
<dbReference type="PANTHER" id="PTHR11228:SF27">
    <property type="entry name" value="GLYCYL-RADICAL ENZYME ACTIVATING ENZYME MJ1227-RELATED"/>
    <property type="match status" value="1"/>
</dbReference>
<dbReference type="PROSITE" id="PS51918">
    <property type="entry name" value="RADICAL_SAM"/>
    <property type="match status" value="1"/>
</dbReference>
<accession>A0A6G5QE47</accession>
<keyword evidence="4" id="KW-0408">Iron</keyword>
<evidence type="ECO:0000313" key="8">
    <source>
        <dbReference type="Proteomes" id="UP000503264"/>
    </source>
</evidence>
<gene>
    <name evidence="7" type="primary">nrdG</name>
    <name evidence="7" type="ORF">CMUC_0010</name>
</gene>
<sequence length="226" mass="26254">MKNLNIFDITPFTMTDYTDTLSAVLWFSECNMRCQYCYNVPVVLGKGKITFDWLMKFLNERQNRLEGIVFSGGECTLSQHFLELLGEVKKRNFKVKVDTNGTNFNVLKTAISQNLIDFISLDFKATKEKFHAVTGSNLYENFAKTLRFLIDLDFEFEVRTTIHADILNEDDISKMAKFLEQNGYKNSYFLQNFLPTSQNFGSLNEPKNSFDTTKIKTNLDIKLRNF</sequence>
<dbReference type="InterPro" id="IPR007197">
    <property type="entry name" value="rSAM"/>
</dbReference>
<dbReference type="InterPro" id="IPR012840">
    <property type="entry name" value="NrdG2"/>
</dbReference>
<evidence type="ECO:0000256" key="1">
    <source>
        <dbReference type="ARBA" id="ARBA00001966"/>
    </source>
</evidence>
<proteinExistence type="predicted"/>
<dbReference type="Proteomes" id="UP000503264">
    <property type="component" value="Chromosome"/>
</dbReference>
<dbReference type="SUPFAM" id="SSF102114">
    <property type="entry name" value="Radical SAM enzymes"/>
    <property type="match status" value="1"/>
</dbReference>
<comment type="cofactor">
    <cofactor evidence="1">
        <name>[4Fe-4S] cluster</name>
        <dbReference type="ChEBI" id="CHEBI:49883"/>
    </cofactor>
</comment>
<dbReference type="InterPro" id="IPR058240">
    <property type="entry name" value="rSAM_sf"/>
</dbReference>
<keyword evidence="8" id="KW-1185">Reference proteome</keyword>
<dbReference type="RefSeq" id="WP_171993189.1">
    <property type="nucleotide sequence ID" value="NZ_CP012542.1"/>
</dbReference>
<dbReference type="PANTHER" id="PTHR11228">
    <property type="entry name" value="RADICAL SAM DOMAIN PROTEIN"/>
    <property type="match status" value="1"/>
</dbReference>
<evidence type="ECO:0000256" key="5">
    <source>
        <dbReference type="ARBA" id="ARBA00023014"/>
    </source>
</evidence>
<reference evidence="7 8" key="1">
    <citation type="submission" date="2016-07" db="EMBL/GenBank/DDBJ databases">
        <title>Comparative genomics of the Campylobacter concisus group.</title>
        <authorList>
            <person name="Miller W.G."/>
            <person name="Yee E."/>
            <person name="Chapman M.H."/>
            <person name="Huynh S."/>
            <person name="Bono J.L."/>
            <person name="On S.L.W."/>
            <person name="StLeger J."/>
            <person name="Foster G."/>
            <person name="Parker C.T."/>
        </authorList>
    </citation>
    <scope>NUCLEOTIDE SEQUENCE [LARGE SCALE GENOMIC DNA]</scope>
    <source>
        <strain evidence="7 8">CCUG 21559</strain>
    </source>
</reference>
<dbReference type="GO" id="GO:0016491">
    <property type="term" value="F:oxidoreductase activity"/>
    <property type="evidence" value="ECO:0007669"/>
    <property type="project" value="UniProtKB-KW"/>
</dbReference>
<dbReference type="Pfam" id="PF04055">
    <property type="entry name" value="Radical_SAM"/>
    <property type="match status" value="1"/>
</dbReference>
<dbReference type="SFLD" id="SFLDG01094">
    <property type="entry name" value="Uncharacterised_Radical_SAM_Su"/>
    <property type="match status" value="1"/>
</dbReference>
<dbReference type="EMBL" id="CP012542">
    <property type="protein sequence ID" value="QCD43837.1"/>
    <property type="molecule type" value="Genomic_DNA"/>
</dbReference>
<dbReference type="GO" id="GO:0051536">
    <property type="term" value="F:iron-sulfur cluster binding"/>
    <property type="evidence" value="ECO:0007669"/>
    <property type="project" value="UniProtKB-KW"/>
</dbReference>
<dbReference type="SFLD" id="SFLDS00029">
    <property type="entry name" value="Radical_SAM"/>
    <property type="match status" value="1"/>
</dbReference>
<evidence type="ECO:0000259" key="6">
    <source>
        <dbReference type="PROSITE" id="PS51918"/>
    </source>
</evidence>
<protein>
    <submittedName>
        <fullName evidence="7">Anaerobic ribonucleoside triphosphate reductase activating protein</fullName>
        <ecNumber evidence="7">1.97.1.-</ecNumber>
    </submittedName>
</protein>
<dbReference type="EC" id="1.97.1.-" evidence="7"/>
<evidence type="ECO:0000313" key="7">
    <source>
        <dbReference type="EMBL" id="QCD43837.1"/>
    </source>
</evidence>
<dbReference type="Gene3D" id="3.20.20.70">
    <property type="entry name" value="Aldolase class I"/>
    <property type="match status" value="1"/>
</dbReference>
<feature type="domain" description="Radical SAM core" evidence="6">
    <location>
        <begin position="12"/>
        <end position="226"/>
    </location>
</feature>
<evidence type="ECO:0000256" key="2">
    <source>
        <dbReference type="ARBA" id="ARBA00022691"/>
    </source>
</evidence>
<keyword evidence="2" id="KW-0949">S-adenosyl-L-methionine</keyword>
<dbReference type="InterPro" id="IPR013785">
    <property type="entry name" value="Aldolase_TIM"/>
</dbReference>
<evidence type="ECO:0000256" key="4">
    <source>
        <dbReference type="ARBA" id="ARBA00023004"/>
    </source>
</evidence>
<keyword evidence="7" id="KW-0560">Oxidoreductase</keyword>